<comment type="caution">
    <text evidence="2">The sequence shown here is derived from an EMBL/GenBank/DDBJ whole genome shotgun (WGS) entry which is preliminary data.</text>
</comment>
<evidence type="ECO:0000259" key="1">
    <source>
        <dbReference type="SMART" id="SM00955"/>
    </source>
</evidence>
<dbReference type="Pfam" id="PF00773">
    <property type="entry name" value="RNB"/>
    <property type="match status" value="1"/>
</dbReference>
<dbReference type="SMART" id="SM00955">
    <property type="entry name" value="RNB"/>
    <property type="match status" value="1"/>
</dbReference>
<protein>
    <submittedName>
        <fullName evidence="2">RNB domain-containing ribonuclease</fullName>
    </submittedName>
</protein>
<sequence>MPARRLELAAVAPDRLAVALERLRADLDLDPHVPPDVLAEAETVAADPPGPVPDVDATDLPLVTIDPPGSRDLDQALHIQPDGDGYLVRYAIASLATFVVPGGAIDAEVHRRGVTVYGPAGSYPLHPEPLSTGAASLLPDADRPVYLWHLRLGADGALLDARVELAVVRSRAQLTYAQVQAAHDDGARLPPGVPEHLPALLREVGELRRAQERARGGVSLDIPEQRVEQNETGYVLTHRKTLPAEEWNAQVSLLTGMAAAQLMIEAGVGVLRTLPPADPRDLDRLRRTARSLEIDWPPDTGYGEVLASLDSAVPAHAAFLDAATTLFRGAGYQVFGTDSEETGNTQDAGATGDGEHARHAAIAAHYGHVTAPLRRLVDRYGLEICRAHCAGEKIPTWVGEALPGLPATMAAATRRANAYERGAVDALEALLLEPHLGEEFTGVVLEAGTPEDSVQTGIVAIGAHAVEGRVRGPELPVGERVRVRLVDVDVAARRVRFELV</sequence>
<reference evidence="3" key="1">
    <citation type="journal article" date="2019" name="Int. J. Syst. Evol. Microbiol.">
        <title>The Global Catalogue of Microorganisms (GCM) 10K type strain sequencing project: providing services to taxonomists for standard genome sequencing and annotation.</title>
        <authorList>
            <consortium name="The Broad Institute Genomics Platform"/>
            <consortium name="The Broad Institute Genome Sequencing Center for Infectious Disease"/>
            <person name="Wu L."/>
            <person name="Ma J."/>
        </authorList>
    </citation>
    <scope>NUCLEOTIDE SEQUENCE [LARGE SCALE GENOMIC DNA]</scope>
    <source>
        <strain evidence="3">JCM 17130</strain>
    </source>
</reference>
<name>A0ABW4KZT7_9MICO</name>
<feature type="domain" description="RNB" evidence="1">
    <location>
        <begin position="54"/>
        <end position="391"/>
    </location>
</feature>
<gene>
    <name evidence="2" type="ORF">ACFSE6_00555</name>
</gene>
<dbReference type="InterPro" id="IPR001900">
    <property type="entry name" value="RNase_II/R"/>
</dbReference>
<dbReference type="PANTHER" id="PTHR23355">
    <property type="entry name" value="RIBONUCLEASE"/>
    <property type="match status" value="1"/>
</dbReference>
<dbReference type="InterPro" id="IPR012340">
    <property type="entry name" value="NA-bd_OB-fold"/>
</dbReference>
<dbReference type="SUPFAM" id="SSF50249">
    <property type="entry name" value="Nucleic acid-binding proteins"/>
    <property type="match status" value="1"/>
</dbReference>
<keyword evidence="3" id="KW-1185">Reference proteome</keyword>
<accession>A0ABW4KZT7</accession>
<evidence type="ECO:0000313" key="3">
    <source>
        <dbReference type="Proteomes" id="UP001597277"/>
    </source>
</evidence>
<proteinExistence type="predicted"/>
<dbReference type="RefSeq" id="WP_388001760.1">
    <property type="nucleotide sequence ID" value="NZ_JBHUEE010000001.1"/>
</dbReference>
<dbReference type="InterPro" id="IPR040596">
    <property type="entry name" value="RNase_II_C_S1"/>
</dbReference>
<dbReference type="InterPro" id="IPR050180">
    <property type="entry name" value="RNR_Ribonuclease"/>
</dbReference>
<organism evidence="2 3">
    <name type="scientific">Georgenia deserti</name>
    <dbReference type="NCBI Taxonomy" id="2093781"/>
    <lineage>
        <taxon>Bacteria</taxon>
        <taxon>Bacillati</taxon>
        <taxon>Actinomycetota</taxon>
        <taxon>Actinomycetes</taxon>
        <taxon>Micrococcales</taxon>
        <taxon>Bogoriellaceae</taxon>
        <taxon>Georgenia</taxon>
    </lineage>
</organism>
<dbReference type="Pfam" id="PF18614">
    <property type="entry name" value="RNase_II_C_S1"/>
    <property type="match status" value="1"/>
</dbReference>
<evidence type="ECO:0000313" key="2">
    <source>
        <dbReference type="EMBL" id="MFD1716312.1"/>
    </source>
</evidence>
<dbReference type="EMBL" id="JBHUEE010000001">
    <property type="protein sequence ID" value="MFD1716312.1"/>
    <property type="molecule type" value="Genomic_DNA"/>
</dbReference>
<dbReference type="PANTHER" id="PTHR23355:SF42">
    <property type="entry name" value="RIBONUCLEASE II, CHLOROPLASTIC_MITOCHONDRIAL"/>
    <property type="match status" value="1"/>
</dbReference>
<dbReference type="Proteomes" id="UP001597277">
    <property type="component" value="Unassembled WGS sequence"/>
</dbReference>